<dbReference type="EMBL" id="JABWRS010000006">
    <property type="protein sequence ID" value="MBC3475910.1"/>
    <property type="molecule type" value="Genomic_DNA"/>
</dbReference>
<organism evidence="1 2">
    <name type="scientific">Pseudomonas taiwanensis</name>
    <dbReference type="NCBI Taxonomy" id="470150"/>
    <lineage>
        <taxon>Bacteria</taxon>
        <taxon>Pseudomonadati</taxon>
        <taxon>Pseudomonadota</taxon>
        <taxon>Gammaproteobacteria</taxon>
        <taxon>Pseudomonadales</taxon>
        <taxon>Pseudomonadaceae</taxon>
        <taxon>Pseudomonas</taxon>
    </lineage>
</organism>
<dbReference type="Proteomes" id="UP000628086">
    <property type="component" value="Unassembled WGS sequence"/>
</dbReference>
<name>A0ABR6V6L8_9PSED</name>
<dbReference type="RefSeq" id="WP_023383026.1">
    <property type="nucleotide sequence ID" value="NZ_JABWRR010000004.1"/>
</dbReference>
<sequence>MNNEEVLQALAHLIGTPYEPSIKDAITAITGRPRVVGPNEITTREYDINRVHIKTDAHAVIQGFRFQ</sequence>
<evidence type="ECO:0000313" key="2">
    <source>
        <dbReference type="Proteomes" id="UP000628086"/>
    </source>
</evidence>
<keyword evidence="2" id="KW-1185">Reference proteome</keyword>
<proteinExistence type="predicted"/>
<gene>
    <name evidence="1" type="ORF">HU747_09900</name>
</gene>
<accession>A0ABR6V6L8</accession>
<comment type="caution">
    <text evidence="1">The sequence shown here is derived from an EMBL/GenBank/DDBJ whole genome shotgun (WGS) entry which is preliminary data.</text>
</comment>
<reference evidence="1 2" key="1">
    <citation type="journal article" date="2020" name="Microorganisms">
        <title>Reliable Identification of Environmental Pseudomonas Isolates Using the rpoD Gene.</title>
        <authorList>
            <consortium name="The Broad Institute Genome Sequencing Platform"/>
            <person name="Girard L."/>
            <person name="Lood C."/>
            <person name="Rokni-Zadeh H."/>
            <person name="van Noort V."/>
            <person name="Lavigne R."/>
            <person name="De Mot R."/>
        </authorList>
    </citation>
    <scope>NUCLEOTIDE SEQUENCE [LARGE SCALE GENOMIC DNA]</scope>
    <source>
        <strain evidence="1 2">RW7P2</strain>
    </source>
</reference>
<protein>
    <recommendedName>
        <fullName evidence="3">Peptidase inhibitor I78 family protein</fullName>
    </recommendedName>
</protein>
<evidence type="ECO:0008006" key="3">
    <source>
        <dbReference type="Google" id="ProtNLM"/>
    </source>
</evidence>
<evidence type="ECO:0000313" key="1">
    <source>
        <dbReference type="EMBL" id="MBC3475910.1"/>
    </source>
</evidence>
<dbReference type="Gene3D" id="3.30.10.10">
    <property type="entry name" value="Trypsin Inhibitor V, subunit A"/>
    <property type="match status" value="1"/>
</dbReference>